<organism evidence="2 3">
    <name type="scientific">Pseudonocardia sulfidoxydans NBRC 16205</name>
    <dbReference type="NCBI Taxonomy" id="1223511"/>
    <lineage>
        <taxon>Bacteria</taxon>
        <taxon>Bacillati</taxon>
        <taxon>Actinomycetota</taxon>
        <taxon>Actinomycetes</taxon>
        <taxon>Pseudonocardiales</taxon>
        <taxon>Pseudonocardiaceae</taxon>
        <taxon>Pseudonocardia</taxon>
    </lineage>
</organism>
<proteinExistence type="predicted"/>
<sequence length="228" mass="24266">MTTFVLVHGAWCTGDIWAEVAATLRTNGHRVEVAELPSTGPRPDGLGDLAADAAHLRDLLDDLDDVNDVVLVAHSYGGFPVTEVADHPAIRHTVYLAAFWPKATESLLQIRSAHPEAWLDVRDDGTIAVTDDEAIARAVLAADLSPEEFAPLRKGLQLQSAASFAAGATPPARDHGTTYVVCLQDRAIHLADQRRMSAAADRVVDLDAAHMAMVSEPGAVGSVLLDLV</sequence>
<reference evidence="2 3" key="1">
    <citation type="submission" date="2019-07" db="EMBL/GenBank/DDBJ databases">
        <title>Whole genome shotgun sequence of Pseudonocardia sulfidoxydans NBRC 16205.</title>
        <authorList>
            <person name="Hosoyama A."/>
            <person name="Uohara A."/>
            <person name="Ohji S."/>
            <person name="Ichikawa N."/>
        </authorList>
    </citation>
    <scope>NUCLEOTIDE SEQUENCE [LARGE SCALE GENOMIC DNA]</scope>
    <source>
        <strain evidence="2 3">NBRC 16205</strain>
    </source>
</reference>
<accession>A0A511DPL5</accession>
<dbReference type="InterPro" id="IPR000073">
    <property type="entry name" value="AB_hydrolase_1"/>
</dbReference>
<dbReference type="AlphaFoldDB" id="A0A511DPL5"/>
<feature type="domain" description="AB hydrolase-1" evidence="1">
    <location>
        <begin position="4"/>
        <end position="220"/>
    </location>
</feature>
<evidence type="ECO:0000313" key="2">
    <source>
        <dbReference type="EMBL" id="GEL26297.1"/>
    </source>
</evidence>
<evidence type="ECO:0000313" key="3">
    <source>
        <dbReference type="Proteomes" id="UP000321685"/>
    </source>
</evidence>
<dbReference type="OrthoDB" id="9773549at2"/>
<dbReference type="EMBL" id="BJVJ01000083">
    <property type="protein sequence ID" value="GEL26297.1"/>
    <property type="molecule type" value="Genomic_DNA"/>
</dbReference>
<dbReference type="InterPro" id="IPR029058">
    <property type="entry name" value="AB_hydrolase_fold"/>
</dbReference>
<name>A0A511DPL5_9PSEU</name>
<protein>
    <submittedName>
        <fullName evidence="2">Alpha/beta hydrolase</fullName>
    </submittedName>
</protein>
<dbReference type="Proteomes" id="UP000321685">
    <property type="component" value="Unassembled WGS sequence"/>
</dbReference>
<comment type="caution">
    <text evidence="2">The sequence shown here is derived from an EMBL/GenBank/DDBJ whole genome shotgun (WGS) entry which is preliminary data.</text>
</comment>
<dbReference type="RefSeq" id="WP_147114045.1">
    <property type="nucleotide sequence ID" value="NZ_BJVJ01000083.1"/>
</dbReference>
<dbReference type="GO" id="GO:0016787">
    <property type="term" value="F:hydrolase activity"/>
    <property type="evidence" value="ECO:0007669"/>
    <property type="project" value="UniProtKB-KW"/>
</dbReference>
<dbReference type="PANTHER" id="PTHR37017">
    <property type="entry name" value="AB HYDROLASE-1 DOMAIN-CONTAINING PROTEIN-RELATED"/>
    <property type="match status" value="1"/>
</dbReference>
<dbReference type="Gene3D" id="3.40.50.1820">
    <property type="entry name" value="alpha/beta hydrolase"/>
    <property type="match status" value="1"/>
</dbReference>
<dbReference type="PANTHER" id="PTHR37017:SF11">
    <property type="entry name" value="ESTERASE_LIPASE_THIOESTERASE DOMAIN-CONTAINING PROTEIN"/>
    <property type="match status" value="1"/>
</dbReference>
<keyword evidence="3" id="KW-1185">Reference proteome</keyword>
<evidence type="ECO:0000259" key="1">
    <source>
        <dbReference type="Pfam" id="PF12697"/>
    </source>
</evidence>
<dbReference type="Pfam" id="PF12697">
    <property type="entry name" value="Abhydrolase_6"/>
    <property type="match status" value="1"/>
</dbReference>
<dbReference type="InterPro" id="IPR052897">
    <property type="entry name" value="Sec-Metab_Biosynth_Hydrolase"/>
</dbReference>
<keyword evidence="2" id="KW-0378">Hydrolase</keyword>
<gene>
    <name evidence="2" type="ORF">PSU4_52510</name>
</gene>
<dbReference type="SUPFAM" id="SSF53474">
    <property type="entry name" value="alpha/beta-Hydrolases"/>
    <property type="match status" value="1"/>
</dbReference>